<dbReference type="InterPro" id="IPR005064">
    <property type="entry name" value="BUG"/>
</dbReference>
<reference evidence="2 3" key="1">
    <citation type="journal article" date="2020" name="Microorganisms">
        <title>Osmotic Adaptation and Compatible Solute Biosynthesis of Phototrophic Bacteria as Revealed from Genome Analyses.</title>
        <authorList>
            <person name="Imhoff J.F."/>
            <person name="Rahn T."/>
            <person name="Kunzel S."/>
            <person name="Keller A."/>
            <person name="Neulinger S.C."/>
        </authorList>
    </citation>
    <scope>NUCLEOTIDE SEQUENCE [LARGE SCALE GENOMIC DNA]</scope>
    <source>
        <strain evidence="2 3">DSM 15382</strain>
    </source>
</reference>
<dbReference type="EMBL" id="NRSG01000162">
    <property type="protein sequence ID" value="MBK1660287.1"/>
    <property type="molecule type" value="Genomic_DNA"/>
</dbReference>
<dbReference type="PANTHER" id="PTHR42928">
    <property type="entry name" value="TRICARBOXYLATE-BINDING PROTEIN"/>
    <property type="match status" value="1"/>
</dbReference>
<comment type="similarity">
    <text evidence="1">Belongs to the UPF0065 (bug) family.</text>
</comment>
<sequence length="304" mass="30807">MAAALAAPALPALAVPGPVTLLVGAPAGSVTDSWARSFAPFLERHWPRAGIAILNRPGEGGLAAARSLAAAAPDGRTIGAVRTPLLLARAVESRAQPLLGRLAFLATVAEEPLVLVGQAGGGMDLPALRALGGQAVMGTPPQGSAAQLAGAALGRALTLGLLPFANAAAARQAVMAGNLPCALLALPEAIAALREGRLVGLGLAQDRRTDLVPDIPTFAEQGIPLRLAGHRGFATPSGTDPALLQPLLVALQAAVTDPDYADQAQAEGVLPRFLGPTAWGPMVSRTLAELEARWSTDPWGSRPG</sequence>
<dbReference type="InterPro" id="IPR042100">
    <property type="entry name" value="Bug_dom1"/>
</dbReference>
<evidence type="ECO:0000313" key="3">
    <source>
        <dbReference type="Proteomes" id="UP000697995"/>
    </source>
</evidence>
<name>A0ABS1D2F7_9PROT</name>
<dbReference type="Pfam" id="PF03401">
    <property type="entry name" value="TctC"/>
    <property type="match status" value="1"/>
</dbReference>
<organism evidence="2 3">
    <name type="scientific">Paracraurococcus ruber</name>
    <dbReference type="NCBI Taxonomy" id="77675"/>
    <lineage>
        <taxon>Bacteria</taxon>
        <taxon>Pseudomonadati</taxon>
        <taxon>Pseudomonadota</taxon>
        <taxon>Alphaproteobacteria</taxon>
        <taxon>Acetobacterales</taxon>
        <taxon>Roseomonadaceae</taxon>
        <taxon>Paracraurococcus</taxon>
    </lineage>
</organism>
<protein>
    <recommendedName>
        <fullName evidence="4">Tripartite tricarboxylate transporter substrate binding protein</fullName>
    </recommendedName>
</protein>
<dbReference type="Gene3D" id="3.40.190.150">
    <property type="entry name" value="Bordetella uptake gene, domain 1"/>
    <property type="match status" value="1"/>
</dbReference>
<dbReference type="PANTHER" id="PTHR42928:SF5">
    <property type="entry name" value="BLR1237 PROTEIN"/>
    <property type="match status" value="1"/>
</dbReference>
<keyword evidence="3" id="KW-1185">Reference proteome</keyword>
<dbReference type="Proteomes" id="UP000697995">
    <property type="component" value="Unassembled WGS sequence"/>
</dbReference>
<accession>A0ABS1D2F7</accession>
<evidence type="ECO:0008006" key="4">
    <source>
        <dbReference type="Google" id="ProtNLM"/>
    </source>
</evidence>
<dbReference type="Gene3D" id="3.40.190.10">
    <property type="entry name" value="Periplasmic binding protein-like II"/>
    <property type="match status" value="1"/>
</dbReference>
<evidence type="ECO:0000256" key="1">
    <source>
        <dbReference type="ARBA" id="ARBA00006987"/>
    </source>
</evidence>
<gene>
    <name evidence="2" type="ORF">CKO45_18830</name>
</gene>
<proteinExistence type="inferred from homology"/>
<comment type="caution">
    <text evidence="2">The sequence shown here is derived from an EMBL/GenBank/DDBJ whole genome shotgun (WGS) entry which is preliminary data.</text>
</comment>
<dbReference type="SUPFAM" id="SSF53850">
    <property type="entry name" value="Periplasmic binding protein-like II"/>
    <property type="match status" value="1"/>
</dbReference>
<evidence type="ECO:0000313" key="2">
    <source>
        <dbReference type="EMBL" id="MBK1660287.1"/>
    </source>
</evidence>